<dbReference type="EMBL" id="BGPR01002293">
    <property type="protein sequence ID" value="GBM71120.1"/>
    <property type="molecule type" value="Genomic_DNA"/>
</dbReference>
<comment type="caution">
    <text evidence="1">The sequence shown here is derived from an EMBL/GenBank/DDBJ whole genome shotgun (WGS) entry which is preliminary data.</text>
</comment>
<gene>
    <name evidence="1" type="ORF">AVEN_173871_1</name>
</gene>
<accession>A0A4Y2I0N6</accession>
<reference evidence="1 2" key="1">
    <citation type="journal article" date="2019" name="Sci. Rep.">
        <title>Orb-weaving spider Araneus ventricosus genome elucidates the spidroin gene catalogue.</title>
        <authorList>
            <person name="Kono N."/>
            <person name="Nakamura H."/>
            <person name="Ohtoshi R."/>
            <person name="Moran D.A.P."/>
            <person name="Shinohara A."/>
            <person name="Yoshida Y."/>
            <person name="Fujiwara M."/>
            <person name="Mori M."/>
            <person name="Tomita M."/>
            <person name="Arakawa K."/>
        </authorList>
    </citation>
    <scope>NUCLEOTIDE SEQUENCE [LARGE SCALE GENOMIC DNA]</scope>
</reference>
<evidence type="ECO:0000313" key="2">
    <source>
        <dbReference type="Proteomes" id="UP000499080"/>
    </source>
</evidence>
<protein>
    <submittedName>
        <fullName evidence="1">Uncharacterized protein</fullName>
    </submittedName>
</protein>
<dbReference type="AlphaFoldDB" id="A0A4Y2I0N6"/>
<sequence>MTSHCIEFVLEEDGNIEDRMEFGAETKTIATLNFPFWFINISKRSFLSLKIPQSLNFLNCQPTCGQKVTISPKQPPLTVDDQLPHHLFLITSHRSGLPLHHHLTGQSCEVPVNEGTQLFQRFIIDTFPSIQTVYSTDIATWDHMLEKQVLEVASKRMEKKKASLQLERQ</sequence>
<name>A0A4Y2I0N6_ARAVE</name>
<keyword evidence="2" id="KW-1185">Reference proteome</keyword>
<evidence type="ECO:0000313" key="1">
    <source>
        <dbReference type="EMBL" id="GBM71120.1"/>
    </source>
</evidence>
<organism evidence="1 2">
    <name type="scientific">Araneus ventricosus</name>
    <name type="common">Orbweaver spider</name>
    <name type="synonym">Epeira ventricosa</name>
    <dbReference type="NCBI Taxonomy" id="182803"/>
    <lineage>
        <taxon>Eukaryota</taxon>
        <taxon>Metazoa</taxon>
        <taxon>Ecdysozoa</taxon>
        <taxon>Arthropoda</taxon>
        <taxon>Chelicerata</taxon>
        <taxon>Arachnida</taxon>
        <taxon>Araneae</taxon>
        <taxon>Araneomorphae</taxon>
        <taxon>Entelegynae</taxon>
        <taxon>Araneoidea</taxon>
        <taxon>Araneidae</taxon>
        <taxon>Araneus</taxon>
    </lineage>
</organism>
<dbReference type="Proteomes" id="UP000499080">
    <property type="component" value="Unassembled WGS sequence"/>
</dbReference>
<proteinExistence type="predicted"/>